<protein>
    <recommendedName>
        <fullName evidence="6">Sugar phosphate transporter domain-containing protein</fullName>
    </recommendedName>
</protein>
<dbReference type="GO" id="GO:0015297">
    <property type="term" value="F:antiporter activity"/>
    <property type="evidence" value="ECO:0000318"/>
    <property type="project" value="GO_Central"/>
</dbReference>
<dbReference type="eggNOG" id="KOG1441">
    <property type="taxonomic scope" value="Eukaryota"/>
</dbReference>
<feature type="transmembrane region" description="Helical" evidence="5">
    <location>
        <begin position="109"/>
        <end position="130"/>
    </location>
</feature>
<dbReference type="Pfam" id="PF03151">
    <property type="entry name" value="TPT"/>
    <property type="match status" value="1"/>
</dbReference>
<evidence type="ECO:0000256" key="5">
    <source>
        <dbReference type="SAM" id="Phobius"/>
    </source>
</evidence>
<dbReference type="AlphaFoldDB" id="A9VBT9"/>
<evidence type="ECO:0000256" key="4">
    <source>
        <dbReference type="ARBA" id="ARBA00023136"/>
    </source>
</evidence>
<feature type="transmembrane region" description="Helical" evidence="5">
    <location>
        <begin position="30"/>
        <end position="49"/>
    </location>
</feature>
<accession>A9VBT9</accession>
<gene>
    <name evidence="7" type="ORF">MONBRDRAFT_29680</name>
</gene>
<evidence type="ECO:0000259" key="6">
    <source>
        <dbReference type="Pfam" id="PF03151"/>
    </source>
</evidence>
<comment type="subcellular location">
    <subcellularLocation>
        <location evidence="1">Membrane</location>
        <topology evidence="1">Multi-pass membrane protein</topology>
    </subcellularLocation>
</comment>
<dbReference type="GO" id="GO:0016020">
    <property type="term" value="C:membrane"/>
    <property type="evidence" value="ECO:0007669"/>
    <property type="project" value="UniProtKB-SubCell"/>
</dbReference>
<dbReference type="FunCoup" id="A9VBT9">
    <property type="interactions" value="697"/>
</dbReference>
<dbReference type="Proteomes" id="UP000001357">
    <property type="component" value="Unassembled WGS sequence"/>
</dbReference>
<evidence type="ECO:0000313" key="7">
    <source>
        <dbReference type="EMBL" id="EDQ84990.1"/>
    </source>
</evidence>
<feature type="transmembrane region" description="Helical" evidence="5">
    <location>
        <begin position="308"/>
        <end position="329"/>
    </location>
</feature>
<dbReference type="GO" id="GO:0055085">
    <property type="term" value="P:transmembrane transport"/>
    <property type="evidence" value="ECO:0000318"/>
    <property type="project" value="GO_Central"/>
</dbReference>
<dbReference type="RefSeq" id="XP_001750160.1">
    <property type="nucleotide sequence ID" value="XM_001750108.1"/>
</dbReference>
<dbReference type="InterPro" id="IPR004853">
    <property type="entry name" value="Sugar_P_trans_dom"/>
</dbReference>
<sequence>MLFLSLSALSFTLFFSLSLSLSSLFSLLSLFLPLFSLFALFSLSSLSLLSLFSFSLFSLSSLSLLSLSLSLSSLSLFSLSLSLSLSLVPLKLYVWCARREVAGWRPNKNTIKAMVICIIWYSGSAINGIAGKRMPLALENLTPCSTSRLLPRLCFTTSLFFLFLAAPALPIMALRMDSAMKHFPYPTTVSFVQLVVINTVLPLFRTTKLLVTLSSQLSILKVPVSYAHTVKALMPIFTVVLSRIFLRQSHSWAAYLSLVPIMAGVVISSVTELEFNMIGLVSALFSTFIFAVQNIFSKKVMKAGVDHISILIVVSRVSLVMLLPFWFFHEGFAIMTNSIEEHLSSSEMWSIWGKLFLSALGNSFQTIFAFTFLSLVTPVTYSVANVGKRVVIIVLAMIVFRNPVTWQNLIGISIAMLGIAMYNKAKLDEKAQASAIAAVSKQLPLRMFQDGDAFNNNTRYGGLNAGKPLPFEPLQGVAVPQTV</sequence>
<evidence type="ECO:0000256" key="1">
    <source>
        <dbReference type="ARBA" id="ARBA00004141"/>
    </source>
</evidence>
<dbReference type="InterPro" id="IPR037185">
    <property type="entry name" value="EmrE-like"/>
</dbReference>
<name>A9VBT9_MONBE</name>
<keyword evidence="4 5" id="KW-0472">Membrane</keyword>
<feature type="transmembrane region" description="Helical" evidence="5">
    <location>
        <begin position="183"/>
        <end position="204"/>
    </location>
</feature>
<dbReference type="GeneID" id="5895433"/>
<feature type="transmembrane region" description="Helical" evidence="5">
    <location>
        <begin position="253"/>
        <end position="271"/>
    </location>
</feature>
<evidence type="ECO:0000313" key="8">
    <source>
        <dbReference type="Proteomes" id="UP000001357"/>
    </source>
</evidence>
<dbReference type="SUPFAM" id="SSF103481">
    <property type="entry name" value="Multidrug resistance efflux transporter EmrE"/>
    <property type="match status" value="1"/>
</dbReference>
<dbReference type="GO" id="GO:0005794">
    <property type="term" value="C:Golgi apparatus"/>
    <property type="evidence" value="ECO:0000318"/>
    <property type="project" value="GO_Central"/>
</dbReference>
<feature type="transmembrane region" description="Helical" evidence="5">
    <location>
        <begin position="150"/>
        <end position="171"/>
    </location>
</feature>
<keyword evidence="8" id="KW-1185">Reference proteome</keyword>
<feature type="transmembrane region" description="Helical" evidence="5">
    <location>
        <begin position="224"/>
        <end position="246"/>
    </location>
</feature>
<dbReference type="EMBL" id="CH991578">
    <property type="protein sequence ID" value="EDQ84990.1"/>
    <property type="molecule type" value="Genomic_DNA"/>
</dbReference>
<dbReference type="OMA" id="VWCARRE"/>
<keyword evidence="3 5" id="KW-1133">Transmembrane helix</keyword>
<keyword evidence="2 5" id="KW-0812">Transmembrane</keyword>
<dbReference type="KEGG" id="mbr:MONBRDRAFT_29680"/>
<evidence type="ECO:0000256" key="2">
    <source>
        <dbReference type="ARBA" id="ARBA00022692"/>
    </source>
</evidence>
<feature type="transmembrane region" description="Helical" evidence="5">
    <location>
        <begin position="406"/>
        <end position="422"/>
    </location>
</feature>
<evidence type="ECO:0000256" key="3">
    <source>
        <dbReference type="ARBA" id="ARBA00022989"/>
    </source>
</evidence>
<dbReference type="PANTHER" id="PTHR11132">
    <property type="entry name" value="SOLUTE CARRIER FAMILY 35"/>
    <property type="match status" value="1"/>
</dbReference>
<dbReference type="InterPro" id="IPR050186">
    <property type="entry name" value="TPT_transporter"/>
</dbReference>
<feature type="transmembrane region" description="Helical" evidence="5">
    <location>
        <begin position="77"/>
        <end position="97"/>
    </location>
</feature>
<dbReference type="InParanoid" id="A9VBT9"/>
<feature type="domain" description="Sugar phosphate transporter" evidence="6">
    <location>
        <begin position="112"/>
        <end position="423"/>
    </location>
</feature>
<reference evidence="7 8" key="1">
    <citation type="journal article" date="2008" name="Nature">
        <title>The genome of the choanoflagellate Monosiga brevicollis and the origin of metazoans.</title>
        <authorList>
            <consortium name="JGI Sequencing"/>
            <person name="King N."/>
            <person name="Westbrook M.J."/>
            <person name="Young S.L."/>
            <person name="Kuo A."/>
            <person name="Abedin M."/>
            <person name="Chapman J."/>
            <person name="Fairclough S."/>
            <person name="Hellsten U."/>
            <person name="Isogai Y."/>
            <person name="Letunic I."/>
            <person name="Marr M."/>
            <person name="Pincus D."/>
            <person name="Putnam N."/>
            <person name="Rokas A."/>
            <person name="Wright K.J."/>
            <person name="Zuzow R."/>
            <person name="Dirks W."/>
            <person name="Good M."/>
            <person name="Goodstein D."/>
            <person name="Lemons D."/>
            <person name="Li W."/>
            <person name="Lyons J.B."/>
            <person name="Morris A."/>
            <person name="Nichols S."/>
            <person name="Richter D.J."/>
            <person name="Salamov A."/>
            <person name="Bork P."/>
            <person name="Lim W.A."/>
            <person name="Manning G."/>
            <person name="Miller W.T."/>
            <person name="McGinnis W."/>
            <person name="Shapiro H."/>
            <person name="Tjian R."/>
            <person name="Grigoriev I.V."/>
            <person name="Rokhsar D."/>
        </authorList>
    </citation>
    <scope>NUCLEOTIDE SEQUENCE [LARGE SCALE GENOMIC DNA]</scope>
    <source>
        <strain evidence="8">MX1 / ATCC 50154</strain>
    </source>
</reference>
<proteinExistence type="predicted"/>
<feature type="transmembrane region" description="Helical" evidence="5">
    <location>
        <begin position="277"/>
        <end position="296"/>
    </location>
</feature>
<organism evidence="7 8">
    <name type="scientific">Monosiga brevicollis</name>
    <name type="common">Choanoflagellate</name>
    <dbReference type="NCBI Taxonomy" id="81824"/>
    <lineage>
        <taxon>Eukaryota</taxon>
        <taxon>Choanoflagellata</taxon>
        <taxon>Craspedida</taxon>
        <taxon>Salpingoecidae</taxon>
        <taxon>Monosiga</taxon>
    </lineage>
</organism>